<evidence type="ECO:0000256" key="2">
    <source>
        <dbReference type="ARBA" id="ARBA00005874"/>
    </source>
</evidence>
<evidence type="ECO:0000313" key="8">
    <source>
        <dbReference type="Proteomes" id="UP000550714"/>
    </source>
</evidence>
<keyword evidence="7" id="KW-0378">Hydrolase</keyword>
<sequence length="288" mass="30471">MPGTDRRSAVLGGAAVLATAGIAALTGSSAAHRSVVATAPDIRSESVFSRARGQYVDLVLILPSERPAHGLPMVTMLHARGGSARGAAPNGMARYLSQAVATGRVPPFGLAAVDGGPYAYWHESDPGDDPMAMLLEELPVWLADHGLGDDSGHPFAAAGTSMGGFGALVYTRRRRERGRPLAATGVLAPALLTDWEEMREREAFRDRRAWAALDPLRHPETLDGTPLGVWCGTSDPFVAGTRRFVRRADPDVAVFSDGGHTGDFYTSAMPGLVAFLGRHTPIPAEPRT</sequence>
<dbReference type="AlphaFoldDB" id="A0A839S7J6"/>
<dbReference type="GO" id="GO:0050348">
    <property type="term" value="F:trehalose O-mycolyltransferase activity"/>
    <property type="evidence" value="ECO:0007669"/>
    <property type="project" value="UniProtKB-EC"/>
</dbReference>
<dbReference type="GO" id="GO:0004144">
    <property type="term" value="F:diacylglycerol O-acyltransferase activity"/>
    <property type="evidence" value="ECO:0007669"/>
    <property type="project" value="UniProtKB-EC"/>
</dbReference>
<dbReference type="EC" id="2.3.1.20" evidence="4"/>
<reference evidence="7 8" key="1">
    <citation type="submission" date="2020-08" db="EMBL/GenBank/DDBJ databases">
        <title>Genomic Encyclopedia of Type Strains, Phase III (KMG-III): the genomes of soil and plant-associated and newly described type strains.</title>
        <authorList>
            <person name="Whitman W."/>
        </authorList>
    </citation>
    <scope>NUCLEOTIDE SEQUENCE [LARGE SCALE GENOMIC DNA]</scope>
    <source>
        <strain evidence="7 8">CECT 8577</strain>
    </source>
</reference>
<comment type="catalytic activity">
    <reaction evidence="1">
        <text>2 alpha,alpha'-trehalose 6-mycolate = alpha,alpha'-trehalose 6,6'-bismycolate + alpha,alpha-trehalose</text>
        <dbReference type="Rhea" id="RHEA:23472"/>
        <dbReference type="ChEBI" id="CHEBI:16551"/>
        <dbReference type="ChEBI" id="CHEBI:18195"/>
        <dbReference type="ChEBI" id="CHEBI:18234"/>
        <dbReference type="EC" id="2.3.1.122"/>
    </reaction>
</comment>
<evidence type="ECO:0000256" key="1">
    <source>
        <dbReference type="ARBA" id="ARBA00000697"/>
    </source>
</evidence>
<dbReference type="InterPro" id="IPR006311">
    <property type="entry name" value="TAT_signal"/>
</dbReference>
<evidence type="ECO:0000256" key="4">
    <source>
        <dbReference type="ARBA" id="ARBA00013244"/>
    </source>
</evidence>
<dbReference type="EMBL" id="JACHWU010000004">
    <property type="protein sequence ID" value="MBB3052627.1"/>
    <property type="molecule type" value="Genomic_DNA"/>
</dbReference>
<proteinExistence type="inferred from homology"/>
<evidence type="ECO:0000256" key="6">
    <source>
        <dbReference type="ARBA" id="ARBA00048109"/>
    </source>
</evidence>
<name>A0A839S7J6_9PSEU</name>
<organism evidence="7 8">
    <name type="scientific">Prauserella isguenensis</name>
    <dbReference type="NCBI Taxonomy" id="1470180"/>
    <lineage>
        <taxon>Bacteria</taxon>
        <taxon>Bacillati</taxon>
        <taxon>Actinomycetota</taxon>
        <taxon>Actinomycetes</taxon>
        <taxon>Pseudonocardiales</taxon>
        <taxon>Pseudonocardiaceae</taxon>
        <taxon>Prauserella</taxon>
    </lineage>
</organism>
<dbReference type="SUPFAM" id="SSF53474">
    <property type="entry name" value="alpha/beta-Hydrolases"/>
    <property type="match status" value="1"/>
</dbReference>
<dbReference type="Gene3D" id="3.40.50.1820">
    <property type="entry name" value="alpha/beta hydrolase"/>
    <property type="match status" value="1"/>
</dbReference>
<evidence type="ECO:0000256" key="3">
    <source>
        <dbReference type="ARBA" id="ARBA00012820"/>
    </source>
</evidence>
<comment type="similarity">
    <text evidence="2">Belongs to the mycobacterial A85 antigen family.</text>
</comment>
<dbReference type="InterPro" id="IPR000801">
    <property type="entry name" value="Esterase-like"/>
</dbReference>
<accession>A0A839S7J6</accession>
<evidence type="ECO:0000256" key="5">
    <source>
        <dbReference type="ARBA" id="ARBA00032572"/>
    </source>
</evidence>
<dbReference type="PROSITE" id="PS51318">
    <property type="entry name" value="TAT"/>
    <property type="match status" value="1"/>
</dbReference>
<gene>
    <name evidence="7" type="ORF">FHS23_003661</name>
</gene>
<protein>
    <recommendedName>
        <fullName evidence="5">Acyl-CoA:diacylglycerol acyltransferase</fullName>
        <ecNumber evidence="3">2.3.1.122</ecNumber>
        <ecNumber evidence="4">2.3.1.20</ecNumber>
    </recommendedName>
</protein>
<keyword evidence="8" id="KW-1185">Reference proteome</keyword>
<comment type="caution">
    <text evidence="7">The sequence shown here is derived from an EMBL/GenBank/DDBJ whole genome shotgun (WGS) entry which is preliminary data.</text>
</comment>
<dbReference type="Proteomes" id="UP000550714">
    <property type="component" value="Unassembled WGS sequence"/>
</dbReference>
<dbReference type="Pfam" id="PF00756">
    <property type="entry name" value="Esterase"/>
    <property type="match status" value="1"/>
</dbReference>
<dbReference type="GO" id="GO:0016787">
    <property type="term" value="F:hydrolase activity"/>
    <property type="evidence" value="ECO:0007669"/>
    <property type="project" value="UniProtKB-KW"/>
</dbReference>
<comment type="catalytic activity">
    <reaction evidence="6">
        <text>an acyl-CoA + a 1,2-diacyl-sn-glycerol = a triacyl-sn-glycerol + CoA</text>
        <dbReference type="Rhea" id="RHEA:10868"/>
        <dbReference type="ChEBI" id="CHEBI:17815"/>
        <dbReference type="ChEBI" id="CHEBI:57287"/>
        <dbReference type="ChEBI" id="CHEBI:58342"/>
        <dbReference type="ChEBI" id="CHEBI:64615"/>
        <dbReference type="EC" id="2.3.1.20"/>
    </reaction>
</comment>
<evidence type="ECO:0000313" key="7">
    <source>
        <dbReference type="EMBL" id="MBB3052627.1"/>
    </source>
</evidence>
<dbReference type="InterPro" id="IPR029058">
    <property type="entry name" value="AB_hydrolase_fold"/>
</dbReference>
<dbReference type="EC" id="2.3.1.122" evidence="3"/>